<dbReference type="InterPro" id="IPR045287">
    <property type="entry name" value="PAB"/>
</dbReference>
<dbReference type="PANTHER" id="PTHR35115:SF1">
    <property type="entry name" value="PROTEIN IN CHLOROPLAST ATPASE BIOGENESIS, CHLOROPLASTIC"/>
    <property type="match status" value="1"/>
</dbReference>
<evidence type="ECO:0000313" key="2">
    <source>
        <dbReference type="EMBL" id="GAX14820.1"/>
    </source>
</evidence>
<organism evidence="2 3">
    <name type="scientific">Fistulifera solaris</name>
    <name type="common">Oleaginous diatom</name>
    <dbReference type="NCBI Taxonomy" id="1519565"/>
    <lineage>
        <taxon>Eukaryota</taxon>
        <taxon>Sar</taxon>
        <taxon>Stramenopiles</taxon>
        <taxon>Ochrophyta</taxon>
        <taxon>Bacillariophyta</taxon>
        <taxon>Bacillariophyceae</taxon>
        <taxon>Bacillariophycidae</taxon>
        <taxon>Naviculales</taxon>
        <taxon>Naviculaceae</taxon>
        <taxon>Fistulifera</taxon>
    </lineage>
</organism>
<dbReference type="Proteomes" id="UP000198406">
    <property type="component" value="Unassembled WGS sequence"/>
</dbReference>
<dbReference type="PANTHER" id="PTHR35115">
    <property type="entry name" value="CYCLIN DELTA-3"/>
    <property type="match status" value="1"/>
</dbReference>
<feature type="compositionally biased region" description="Low complexity" evidence="1">
    <location>
        <begin position="8"/>
        <end position="20"/>
    </location>
</feature>
<proteinExistence type="predicted"/>
<protein>
    <submittedName>
        <fullName evidence="2">Uncharacterized protein</fullName>
    </submittedName>
</protein>
<dbReference type="OrthoDB" id="537706at2759"/>
<name>A0A1Z5JLC7_FISSO</name>
<reference evidence="2 3" key="1">
    <citation type="journal article" date="2015" name="Plant Cell">
        <title>Oil accumulation by the oleaginous diatom Fistulifera solaris as revealed by the genome and transcriptome.</title>
        <authorList>
            <person name="Tanaka T."/>
            <person name="Maeda Y."/>
            <person name="Veluchamy A."/>
            <person name="Tanaka M."/>
            <person name="Abida H."/>
            <person name="Marechal E."/>
            <person name="Bowler C."/>
            <person name="Muto M."/>
            <person name="Sunaga Y."/>
            <person name="Tanaka M."/>
            <person name="Yoshino T."/>
            <person name="Taniguchi T."/>
            <person name="Fukuda Y."/>
            <person name="Nemoto M."/>
            <person name="Matsumoto M."/>
            <person name="Wong P.S."/>
            <person name="Aburatani S."/>
            <person name="Fujibuchi W."/>
        </authorList>
    </citation>
    <scope>NUCLEOTIDE SEQUENCE [LARGE SCALE GENOMIC DNA]</scope>
    <source>
        <strain evidence="2 3">JPCC DA0580</strain>
    </source>
</reference>
<gene>
    <name evidence="2" type="ORF">FisN_29Lh025</name>
</gene>
<accession>A0A1Z5JLC7</accession>
<comment type="caution">
    <text evidence="2">The sequence shown here is derived from an EMBL/GenBank/DDBJ whole genome shotgun (WGS) entry which is preliminary data.</text>
</comment>
<dbReference type="InParanoid" id="A0A1Z5JLC7"/>
<dbReference type="EMBL" id="BDSP01000084">
    <property type="protein sequence ID" value="GAX14820.1"/>
    <property type="molecule type" value="Genomic_DNA"/>
</dbReference>
<feature type="region of interest" description="Disordered" evidence="1">
    <location>
        <begin position="1"/>
        <end position="23"/>
    </location>
</feature>
<sequence>MLQHCSMIPGIPSSGSSSSSTWEPMSAPELIQALTDDTTWDLHPYLVPLAVSDQKEYICALRNPSDELSLTNKADWPLVFTTTTQQHGYQWLALNAEQFMQRLVIAHETEKQSQMEILLSLYNDGATAPYTAGAAQQFPYGPDKYTLLKVGPFTDLYQAVAWSHWKDRQDEASALIAAETCQTKCSTPMGHHSLFYAQLLSQCPNRAEEARDAARTCLRLPLSTLVDTKLPFMETTPAWQDVVVDLGELTSSSSNDSHAIVREWYFKIKQAESSQPRQDDDKTPQQKAVERANDLLDLAVLDKTPYRKVREEVADCLREAELWDMADAIYPLNTAA</sequence>
<evidence type="ECO:0000256" key="1">
    <source>
        <dbReference type="SAM" id="MobiDB-lite"/>
    </source>
</evidence>
<evidence type="ECO:0000313" key="3">
    <source>
        <dbReference type="Proteomes" id="UP000198406"/>
    </source>
</evidence>
<keyword evidence="3" id="KW-1185">Reference proteome</keyword>
<dbReference type="AlphaFoldDB" id="A0A1Z5JLC7"/>